<evidence type="ECO:0000256" key="4">
    <source>
        <dbReference type="ARBA" id="ARBA00022840"/>
    </source>
</evidence>
<keyword evidence="3" id="KW-0347">Helicase</keyword>
<evidence type="ECO:0000256" key="1">
    <source>
        <dbReference type="ARBA" id="ARBA00022741"/>
    </source>
</evidence>
<dbReference type="AlphaFoldDB" id="A0A0P4VUA9"/>
<dbReference type="Gene3D" id="3.40.50.300">
    <property type="entry name" value="P-loop containing nucleotide triphosphate hydrolases"/>
    <property type="match status" value="2"/>
</dbReference>
<dbReference type="GO" id="GO:0003677">
    <property type="term" value="F:DNA binding"/>
    <property type="evidence" value="ECO:0007669"/>
    <property type="project" value="InterPro"/>
</dbReference>
<dbReference type="GO" id="GO:0097550">
    <property type="term" value="C:transcription preinitiation complex"/>
    <property type="evidence" value="ECO:0007669"/>
    <property type="project" value="TreeGrafter"/>
</dbReference>
<dbReference type="SUPFAM" id="SSF52540">
    <property type="entry name" value="P-loop containing nucleoside triphosphate hydrolases"/>
    <property type="match status" value="2"/>
</dbReference>
<evidence type="ECO:0000256" key="7">
    <source>
        <dbReference type="ARBA" id="ARBA00034808"/>
    </source>
</evidence>
<dbReference type="GO" id="GO:0000112">
    <property type="term" value="C:nucleotide-excision repair factor 3 complex"/>
    <property type="evidence" value="ECO:0007669"/>
    <property type="project" value="TreeGrafter"/>
</dbReference>
<dbReference type="Pfam" id="PF04851">
    <property type="entry name" value="ResIII"/>
    <property type="match status" value="1"/>
</dbReference>
<evidence type="ECO:0000259" key="9">
    <source>
        <dbReference type="PROSITE" id="PS51192"/>
    </source>
</evidence>
<dbReference type="GO" id="GO:0005675">
    <property type="term" value="C:transcription factor TFIIH holo complex"/>
    <property type="evidence" value="ECO:0007669"/>
    <property type="project" value="TreeGrafter"/>
</dbReference>
<dbReference type="PANTHER" id="PTHR11274:SF0">
    <property type="entry name" value="GENERAL TRANSCRIPTION AND DNA REPAIR FACTOR IIH HELICASE SUBUNIT XPB"/>
    <property type="match status" value="1"/>
</dbReference>
<comment type="catalytic activity">
    <reaction evidence="8">
        <text>ATP + H2O = ADP + phosphate + H(+)</text>
        <dbReference type="Rhea" id="RHEA:13065"/>
        <dbReference type="ChEBI" id="CHEBI:15377"/>
        <dbReference type="ChEBI" id="CHEBI:15378"/>
        <dbReference type="ChEBI" id="CHEBI:30616"/>
        <dbReference type="ChEBI" id="CHEBI:43474"/>
        <dbReference type="ChEBI" id="CHEBI:456216"/>
        <dbReference type="EC" id="5.6.2.4"/>
    </reaction>
</comment>
<dbReference type="EMBL" id="GDRN01109724">
    <property type="protein sequence ID" value="JAI57034.1"/>
    <property type="molecule type" value="Transcribed_RNA"/>
</dbReference>
<dbReference type="Pfam" id="PF16203">
    <property type="entry name" value="ERCC3_RAD25_C"/>
    <property type="match status" value="1"/>
</dbReference>
<dbReference type="PANTHER" id="PTHR11274">
    <property type="entry name" value="RAD25/XP-B DNA REPAIR HELICASE"/>
    <property type="match status" value="1"/>
</dbReference>
<keyword evidence="1" id="KW-0547">Nucleotide-binding</keyword>
<reference evidence="10" key="1">
    <citation type="submission" date="2015-09" db="EMBL/GenBank/DDBJ databases">
        <title>Scylla olivacea transcriptome.</title>
        <authorList>
            <person name="Ikhwanuddin M."/>
        </authorList>
    </citation>
    <scope>NUCLEOTIDE SEQUENCE</scope>
</reference>
<accession>A0A0P4VUA9</accession>
<feature type="domain" description="Helicase ATP-binding" evidence="9">
    <location>
        <begin position="99"/>
        <end position="262"/>
    </location>
</feature>
<protein>
    <recommendedName>
        <fullName evidence="7">DNA 3'-5' helicase</fullName>
        <ecNumber evidence="7">5.6.2.4</ecNumber>
    </recommendedName>
</protein>
<dbReference type="EC" id="5.6.2.4" evidence="7"/>
<dbReference type="InterPro" id="IPR027417">
    <property type="entry name" value="P-loop_NTPase"/>
</dbReference>
<dbReference type="GO" id="GO:0005524">
    <property type="term" value="F:ATP binding"/>
    <property type="evidence" value="ECO:0007669"/>
    <property type="project" value="UniProtKB-KW"/>
</dbReference>
<dbReference type="PRINTS" id="PR00851">
    <property type="entry name" value="XRODRMPGMNTB"/>
</dbReference>
<dbReference type="GO" id="GO:0016787">
    <property type="term" value="F:hydrolase activity"/>
    <property type="evidence" value="ECO:0007669"/>
    <property type="project" value="UniProtKB-KW"/>
</dbReference>
<keyword evidence="5" id="KW-0413">Isomerase</keyword>
<dbReference type="InterPro" id="IPR006935">
    <property type="entry name" value="Helicase/UvrB_N"/>
</dbReference>
<evidence type="ECO:0000313" key="10">
    <source>
        <dbReference type="EMBL" id="JAI57034.1"/>
    </source>
</evidence>
<dbReference type="SMART" id="SM00487">
    <property type="entry name" value="DEXDc"/>
    <property type="match status" value="1"/>
</dbReference>
<keyword evidence="2" id="KW-0378">Hydrolase</keyword>
<evidence type="ECO:0000256" key="8">
    <source>
        <dbReference type="ARBA" id="ARBA00048988"/>
    </source>
</evidence>
<comment type="catalytic activity">
    <reaction evidence="6">
        <text>Couples ATP hydrolysis with the unwinding of duplex DNA by translocating in the 3'-5' direction.</text>
        <dbReference type="EC" id="5.6.2.4"/>
    </reaction>
</comment>
<evidence type="ECO:0000256" key="3">
    <source>
        <dbReference type="ARBA" id="ARBA00022806"/>
    </source>
</evidence>
<dbReference type="PROSITE" id="PS51192">
    <property type="entry name" value="HELICASE_ATP_BIND_1"/>
    <property type="match status" value="1"/>
</dbReference>
<evidence type="ECO:0000256" key="2">
    <source>
        <dbReference type="ARBA" id="ARBA00022801"/>
    </source>
</evidence>
<name>A0A0P4VUA9_SCYOL</name>
<evidence type="ECO:0000256" key="5">
    <source>
        <dbReference type="ARBA" id="ARBA00023235"/>
    </source>
</evidence>
<proteinExistence type="predicted"/>
<dbReference type="GO" id="GO:0043138">
    <property type="term" value="F:3'-5' DNA helicase activity"/>
    <property type="evidence" value="ECO:0007669"/>
    <property type="project" value="UniProtKB-EC"/>
</dbReference>
<keyword evidence="4" id="KW-0067">ATP-binding</keyword>
<organism evidence="10">
    <name type="scientific">Scylla olivacea</name>
    <name type="common">Orange mud crab</name>
    <name type="synonym">Cancer olivacea</name>
    <dbReference type="NCBI Taxonomy" id="85551"/>
    <lineage>
        <taxon>Eukaryota</taxon>
        <taxon>Metazoa</taxon>
        <taxon>Ecdysozoa</taxon>
        <taxon>Arthropoda</taxon>
        <taxon>Crustacea</taxon>
        <taxon>Multicrustacea</taxon>
        <taxon>Malacostraca</taxon>
        <taxon>Eumalacostraca</taxon>
        <taxon>Eucarida</taxon>
        <taxon>Decapoda</taxon>
        <taxon>Pleocyemata</taxon>
        <taxon>Brachyura</taxon>
        <taxon>Eubrachyura</taxon>
        <taxon>Portunoidea</taxon>
        <taxon>Portunidae</taxon>
        <taxon>Portuninae</taxon>
        <taxon>Scylla</taxon>
    </lineage>
</organism>
<sequence length="519" mass="58861">MAEGHSGAGIAEDYLHRPYVVFPNRKRRRHSTPDVPHQPWGEAEGDACLELTSRLPQYSCYIRQVPAAATLFTTQLRMNPRELHRVRPHQRDAVEALVDPTTECFLSGCVVLPCGSGKTLVGVLAATVMRRRTLVVCATLEQVEQWERQVLRWTLLPRELVFRCGSAARPDDDLQDAAVVLATYHWLSGSREAAGANARVRRAVFAKTYGLLLMDEVHKLPATAYRHIPSRIHSSWRVGLTADLSREAEEEHVILSSVGPVRSRVSVARLVHLRVIARVQLVQVLVPLPRGFSRVVLDTLKHKDLHRLLILLNPYKFCYLRSLIHLVEHKQRQKLLVMFEEVLHLQVFAVACRRPWACGKNEGREATVQDFQHSAAPRTLLVSRISDTGLDVPDLAYCLQLDGLGGSRQQEVQRVGRVQRYKSDGRTSEFHTVVTKCPNCPELGYSQHRNAHLQEQGYTLRQVPPQTVLRPIPAPLNARLANFARQLDHKLSTELREAVNKWILEVYPDLLRALPFQEL</sequence>
<dbReference type="InterPro" id="IPR050615">
    <property type="entry name" value="ATP-dep_DNA_Helicase"/>
</dbReference>
<dbReference type="InterPro" id="IPR032438">
    <property type="entry name" value="ERCC3_RAD25_C"/>
</dbReference>
<dbReference type="GO" id="GO:0006367">
    <property type="term" value="P:transcription initiation at RNA polymerase II promoter"/>
    <property type="evidence" value="ECO:0007669"/>
    <property type="project" value="TreeGrafter"/>
</dbReference>
<dbReference type="InterPro" id="IPR014001">
    <property type="entry name" value="Helicase_ATP-bd"/>
</dbReference>
<evidence type="ECO:0000256" key="6">
    <source>
        <dbReference type="ARBA" id="ARBA00034617"/>
    </source>
</evidence>